<dbReference type="PANTHER" id="PTHR13678:SF9">
    <property type="entry name" value="VACUOLAR PROTEIN SORTING-ASSOCIATED PROTEIN 37B"/>
    <property type="match status" value="1"/>
</dbReference>
<dbReference type="GO" id="GO:0006623">
    <property type="term" value="P:protein targeting to vacuole"/>
    <property type="evidence" value="ECO:0007669"/>
    <property type="project" value="TreeGrafter"/>
</dbReference>
<evidence type="ECO:0000256" key="2">
    <source>
        <dbReference type="ARBA" id="ARBA00007617"/>
    </source>
</evidence>
<organism evidence="11 12">
    <name type="scientific">Paramormyrops kingsleyae</name>
    <dbReference type="NCBI Taxonomy" id="1676925"/>
    <lineage>
        <taxon>Eukaryota</taxon>
        <taxon>Metazoa</taxon>
        <taxon>Chordata</taxon>
        <taxon>Craniata</taxon>
        <taxon>Vertebrata</taxon>
        <taxon>Euteleostomi</taxon>
        <taxon>Actinopterygii</taxon>
        <taxon>Neopterygii</taxon>
        <taxon>Teleostei</taxon>
        <taxon>Osteoglossocephala</taxon>
        <taxon>Osteoglossomorpha</taxon>
        <taxon>Osteoglossiformes</taxon>
        <taxon>Mormyridae</taxon>
        <taxon>Paramormyrops</taxon>
    </lineage>
</organism>
<feature type="compositionally biased region" description="Pro residues" evidence="9">
    <location>
        <begin position="259"/>
        <end position="280"/>
    </location>
</feature>
<evidence type="ECO:0000256" key="4">
    <source>
        <dbReference type="ARBA" id="ARBA00022753"/>
    </source>
</evidence>
<evidence type="ECO:0000259" key="10">
    <source>
        <dbReference type="PROSITE" id="PS51314"/>
    </source>
</evidence>
<dbReference type="GeneTree" id="ENSGT00950000183012"/>
<protein>
    <submittedName>
        <fullName evidence="11">VPS37B subunit of ESCRT-I b</fullName>
    </submittedName>
</protein>
<dbReference type="GO" id="GO:0048306">
    <property type="term" value="F:calcium-dependent protein binding"/>
    <property type="evidence" value="ECO:0007669"/>
    <property type="project" value="UniProtKB-ARBA"/>
</dbReference>
<dbReference type="Ensembl" id="ENSPKIT00000008202.1">
    <property type="protein sequence ID" value="ENSPKIP00000027435.1"/>
    <property type="gene ID" value="ENSPKIG00000009494.1"/>
</dbReference>
<evidence type="ECO:0000256" key="3">
    <source>
        <dbReference type="ARBA" id="ARBA00022448"/>
    </source>
</evidence>
<dbReference type="GO" id="GO:0006612">
    <property type="term" value="P:protein targeting to membrane"/>
    <property type="evidence" value="ECO:0007669"/>
    <property type="project" value="TreeGrafter"/>
</dbReference>
<comment type="subcellular location">
    <subcellularLocation>
        <location evidence="1">Late endosome membrane</location>
        <topology evidence="1">Peripheral membrane protein</topology>
    </subcellularLocation>
</comment>
<sequence length="288" mass="32013">MCDFDRTLSSYSLTQLNELLEDDEKLYKIVTELEEVQQVQQVKEVTLANNRTLAEQNLQLQPTLDQQKNELTKRYRELRDAFEAYQLRKSTLDQSAGNGSLDTLLALLQTEGAKIEEETENMADSFLDGDVSLDSFIDSYQSKRRLAHLRRVKIEKLQEMVMKGQQLPQTAPTTTPLSNLPETPAPLAEARGPPTPLPRRAPPPPPAAQAVPTPVQVPAPQPMAVPYPAVPYPAVPYLSAPPRMGRPMPGQVPGQIPGYPNPFLPQYPPGLPQRPPPRMAPQPGFIVQ</sequence>
<accession>A0A3B3SB34</accession>
<dbReference type="Proteomes" id="UP000261540">
    <property type="component" value="Unplaced"/>
</dbReference>
<dbReference type="GO" id="GO:0031902">
    <property type="term" value="C:late endosome membrane"/>
    <property type="evidence" value="ECO:0007669"/>
    <property type="project" value="UniProtKB-SubCell"/>
</dbReference>
<dbReference type="InterPro" id="IPR037202">
    <property type="entry name" value="ESCRT_assembly_dom"/>
</dbReference>
<feature type="compositionally biased region" description="Pro residues" evidence="9">
    <location>
        <begin position="193"/>
        <end position="207"/>
    </location>
</feature>
<feature type="region of interest" description="Disordered" evidence="9">
    <location>
        <begin position="252"/>
        <end position="288"/>
    </location>
</feature>
<dbReference type="Gene3D" id="1.10.287.660">
    <property type="entry name" value="Helix hairpin bin"/>
    <property type="match status" value="1"/>
</dbReference>
<evidence type="ECO:0000313" key="11">
    <source>
        <dbReference type="Ensembl" id="ENSPKIP00000027435.1"/>
    </source>
</evidence>
<dbReference type="GO" id="GO:0036258">
    <property type="term" value="P:multivesicular body assembly"/>
    <property type="evidence" value="ECO:0007669"/>
    <property type="project" value="UniProtKB-ARBA"/>
</dbReference>
<feature type="domain" description="VPS37 C-terminal" evidence="10">
    <location>
        <begin position="82"/>
        <end position="171"/>
    </location>
</feature>
<dbReference type="Pfam" id="PF07200">
    <property type="entry name" value="Mod_r"/>
    <property type="match status" value="1"/>
</dbReference>
<evidence type="ECO:0000313" key="12">
    <source>
        <dbReference type="Proteomes" id="UP000261540"/>
    </source>
</evidence>
<evidence type="ECO:0000256" key="5">
    <source>
        <dbReference type="ARBA" id="ARBA00022927"/>
    </source>
</evidence>
<evidence type="ECO:0000256" key="8">
    <source>
        <dbReference type="PROSITE-ProRule" id="PRU00646"/>
    </source>
</evidence>
<reference evidence="11" key="1">
    <citation type="submission" date="2025-08" db="UniProtKB">
        <authorList>
            <consortium name="Ensembl"/>
        </authorList>
    </citation>
    <scope>IDENTIFICATION</scope>
</reference>
<dbReference type="AlphaFoldDB" id="A0A3B3SB34"/>
<comment type="similarity">
    <text evidence="2">Belongs to the VPS37 family.</text>
</comment>
<evidence type="ECO:0000256" key="1">
    <source>
        <dbReference type="ARBA" id="ARBA00004633"/>
    </source>
</evidence>
<dbReference type="FunFam" id="1.10.287.660:FF:000003">
    <property type="entry name" value="vacuolar protein sorting-associated protein 37B"/>
    <property type="match status" value="1"/>
</dbReference>
<keyword evidence="12" id="KW-1185">Reference proteome</keyword>
<dbReference type="PROSITE" id="PS51314">
    <property type="entry name" value="VPS37_C"/>
    <property type="match status" value="1"/>
</dbReference>
<keyword evidence="6" id="KW-0472">Membrane</keyword>
<dbReference type="SUPFAM" id="SSF140111">
    <property type="entry name" value="Endosomal sorting complex assembly domain"/>
    <property type="match status" value="1"/>
</dbReference>
<keyword evidence="4" id="KW-0967">Endosome</keyword>
<evidence type="ECO:0000256" key="6">
    <source>
        <dbReference type="ARBA" id="ARBA00023136"/>
    </source>
</evidence>
<reference evidence="11" key="2">
    <citation type="submission" date="2025-09" db="UniProtKB">
        <authorList>
            <consortium name="Ensembl"/>
        </authorList>
    </citation>
    <scope>IDENTIFICATION</scope>
</reference>
<feature type="region of interest" description="Disordered" evidence="9">
    <location>
        <begin position="164"/>
        <end position="212"/>
    </location>
</feature>
<dbReference type="GO" id="GO:0043162">
    <property type="term" value="P:ubiquitin-dependent protein catabolic process via the multivesicular body sorting pathway"/>
    <property type="evidence" value="ECO:0007669"/>
    <property type="project" value="TreeGrafter"/>
</dbReference>
<dbReference type="GO" id="GO:0016236">
    <property type="term" value="P:macroautophagy"/>
    <property type="evidence" value="ECO:0007669"/>
    <property type="project" value="UniProtKB-ARBA"/>
</dbReference>
<dbReference type="InterPro" id="IPR009851">
    <property type="entry name" value="Mod_r"/>
</dbReference>
<comment type="function">
    <text evidence="7">Component of the ESCRT-I complex, a regulator of vesicular trafficking process. Required for the sorting of endocytic ubiquitinated cargos into multivesicular bodies. May be involved in cell growth and differentiation.</text>
</comment>
<dbReference type="GO" id="GO:0039702">
    <property type="term" value="P:viral budding via host ESCRT complex"/>
    <property type="evidence" value="ECO:0007669"/>
    <property type="project" value="UniProtKB-ARBA"/>
</dbReference>
<keyword evidence="3 8" id="KW-0813">Transport</keyword>
<evidence type="ECO:0000256" key="7">
    <source>
        <dbReference type="ARBA" id="ARBA00025010"/>
    </source>
</evidence>
<dbReference type="PANTHER" id="PTHR13678">
    <property type="entry name" value="VACUOLAR PROTEIN SORTING-ASSOCIATED PROTEIN 37"/>
    <property type="match status" value="1"/>
</dbReference>
<keyword evidence="5 8" id="KW-0653">Protein transport</keyword>
<evidence type="ECO:0000256" key="9">
    <source>
        <dbReference type="SAM" id="MobiDB-lite"/>
    </source>
</evidence>
<dbReference type="STRING" id="1676925.ENSPKIP00000027435"/>
<dbReference type="InterPro" id="IPR029012">
    <property type="entry name" value="Helix_hairpin_bin_sf"/>
</dbReference>
<feature type="compositionally biased region" description="Low complexity" evidence="9">
    <location>
        <begin position="165"/>
        <end position="177"/>
    </location>
</feature>
<dbReference type="OrthoDB" id="10004364at2759"/>
<proteinExistence type="inferred from homology"/>
<dbReference type="GO" id="GO:0000813">
    <property type="term" value="C:ESCRT I complex"/>
    <property type="evidence" value="ECO:0007669"/>
    <property type="project" value="UniProtKB-ARBA"/>
</dbReference>
<name>A0A3B3SB34_9TELE</name>